<gene>
    <name evidence="1" type="ORF">X975_24249</name>
</gene>
<evidence type="ECO:0000313" key="2">
    <source>
        <dbReference type="Proteomes" id="UP000054359"/>
    </source>
</evidence>
<organism evidence="1 2">
    <name type="scientific">Stegodyphus mimosarum</name>
    <name type="common">African social velvet spider</name>
    <dbReference type="NCBI Taxonomy" id="407821"/>
    <lineage>
        <taxon>Eukaryota</taxon>
        <taxon>Metazoa</taxon>
        <taxon>Ecdysozoa</taxon>
        <taxon>Arthropoda</taxon>
        <taxon>Chelicerata</taxon>
        <taxon>Arachnida</taxon>
        <taxon>Araneae</taxon>
        <taxon>Araneomorphae</taxon>
        <taxon>Entelegynae</taxon>
        <taxon>Eresoidea</taxon>
        <taxon>Eresidae</taxon>
        <taxon>Stegodyphus</taxon>
    </lineage>
</organism>
<dbReference type="Proteomes" id="UP000054359">
    <property type="component" value="Unassembled WGS sequence"/>
</dbReference>
<sequence>MPQQFGPVSISHSPPSGMQSGLCFLFSGSSIDTYFATASCTSSDSSGVPSVAATTKAVSTNTPHNKF</sequence>
<protein>
    <submittedName>
        <fullName evidence="1">Uncharacterized protein</fullName>
    </submittedName>
</protein>
<feature type="non-terminal residue" evidence="1">
    <location>
        <position position="67"/>
    </location>
</feature>
<evidence type="ECO:0000313" key="1">
    <source>
        <dbReference type="EMBL" id="KFM82563.1"/>
    </source>
</evidence>
<proteinExistence type="predicted"/>
<keyword evidence="2" id="KW-1185">Reference proteome</keyword>
<name>A0A087UYX4_STEMI</name>
<reference evidence="1 2" key="1">
    <citation type="submission" date="2013-11" db="EMBL/GenBank/DDBJ databases">
        <title>Genome sequencing of Stegodyphus mimosarum.</title>
        <authorList>
            <person name="Bechsgaard J."/>
        </authorList>
    </citation>
    <scope>NUCLEOTIDE SEQUENCE [LARGE SCALE GENOMIC DNA]</scope>
</reference>
<dbReference type="EMBL" id="KK122352">
    <property type="protein sequence ID" value="KFM82563.1"/>
    <property type="molecule type" value="Genomic_DNA"/>
</dbReference>
<accession>A0A087UYX4</accession>
<dbReference type="AlphaFoldDB" id="A0A087UYX4"/>